<dbReference type="EMBL" id="CP108318">
    <property type="protein sequence ID" value="WTW63826.1"/>
    <property type="molecule type" value="Genomic_DNA"/>
</dbReference>
<keyword evidence="1" id="KW-0472">Membrane</keyword>
<dbReference type="AlphaFoldDB" id="A0AAU2V9Z0"/>
<proteinExistence type="predicted"/>
<reference evidence="2" key="1">
    <citation type="submission" date="2022-10" db="EMBL/GenBank/DDBJ databases">
        <title>The complete genomes of actinobacterial strains from the NBC collection.</title>
        <authorList>
            <person name="Joergensen T.S."/>
            <person name="Alvarez Arevalo M."/>
            <person name="Sterndorff E.B."/>
            <person name="Faurdal D."/>
            <person name="Vuksanovic O."/>
            <person name="Mourched A.-S."/>
            <person name="Charusanti P."/>
            <person name="Shaw S."/>
            <person name="Blin K."/>
            <person name="Weber T."/>
        </authorList>
    </citation>
    <scope>NUCLEOTIDE SEQUENCE</scope>
    <source>
        <strain evidence="2">NBC_00003</strain>
    </source>
</reference>
<name>A0AAU2V9Z0_9ACTN</name>
<accession>A0AAU2V9Z0</accession>
<gene>
    <name evidence="2" type="ORF">OG549_26065</name>
</gene>
<organism evidence="2">
    <name type="scientific">Streptomyces sp. NBC_00003</name>
    <dbReference type="NCBI Taxonomy" id="2903608"/>
    <lineage>
        <taxon>Bacteria</taxon>
        <taxon>Bacillati</taxon>
        <taxon>Actinomycetota</taxon>
        <taxon>Actinomycetes</taxon>
        <taxon>Kitasatosporales</taxon>
        <taxon>Streptomycetaceae</taxon>
        <taxon>Streptomyces</taxon>
    </lineage>
</organism>
<evidence type="ECO:0000313" key="2">
    <source>
        <dbReference type="EMBL" id="WTW63826.1"/>
    </source>
</evidence>
<protein>
    <submittedName>
        <fullName evidence="2">Uncharacterized protein</fullName>
    </submittedName>
</protein>
<keyword evidence="1" id="KW-1133">Transmembrane helix</keyword>
<feature type="transmembrane region" description="Helical" evidence="1">
    <location>
        <begin position="20"/>
        <end position="47"/>
    </location>
</feature>
<keyword evidence="1" id="KW-0812">Transmembrane</keyword>
<sequence length="59" mass="6165">MRLNSYSALPPLLVAVPLAALLASFGVLPWSVVLSVTVAGGVLALAIRAGERRTSRPHE</sequence>
<evidence type="ECO:0000256" key="1">
    <source>
        <dbReference type="SAM" id="Phobius"/>
    </source>
</evidence>